<dbReference type="AlphaFoldDB" id="A0A0V0QLR0"/>
<feature type="coiled-coil region" evidence="1">
    <location>
        <begin position="224"/>
        <end position="251"/>
    </location>
</feature>
<organism evidence="3 4">
    <name type="scientific">Pseudocohnilembus persalinus</name>
    <name type="common">Ciliate</name>
    <dbReference type="NCBI Taxonomy" id="266149"/>
    <lineage>
        <taxon>Eukaryota</taxon>
        <taxon>Sar</taxon>
        <taxon>Alveolata</taxon>
        <taxon>Ciliophora</taxon>
        <taxon>Intramacronucleata</taxon>
        <taxon>Oligohymenophorea</taxon>
        <taxon>Scuticociliatia</taxon>
        <taxon>Philasterida</taxon>
        <taxon>Pseudocohnilembidae</taxon>
        <taxon>Pseudocohnilembus</taxon>
    </lineage>
</organism>
<proteinExistence type="predicted"/>
<accession>A0A0V0QLR0</accession>
<keyword evidence="1" id="KW-0175">Coiled coil</keyword>
<dbReference type="Proteomes" id="UP000054937">
    <property type="component" value="Unassembled WGS sequence"/>
</dbReference>
<protein>
    <submittedName>
        <fullName evidence="3">Uncharacterized protein</fullName>
    </submittedName>
</protein>
<keyword evidence="4" id="KW-1185">Reference proteome</keyword>
<evidence type="ECO:0000313" key="4">
    <source>
        <dbReference type="Proteomes" id="UP000054937"/>
    </source>
</evidence>
<dbReference type="InParanoid" id="A0A0V0QLR0"/>
<feature type="region of interest" description="Disordered" evidence="2">
    <location>
        <begin position="54"/>
        <end position="74"/>
    </location>
</feature>
<evidence type="ECO:0000313" key="3">
    <source>
        <dbReference type="EMBL" id="KRX03095.1"/>
    </source>
</evidence>
<evidence type="ECO:0000256" key="1">
    <source>
        <dbReference type="SAM" id="Coils"/>
    </source>
</evidence>
<name>A0A0V0QLR0_PSEPJ</name>
<comment type="caution">
    <text evidence="3">The sequence shown here is derived from an EMBL/GenBank/DDBJ whole genome shotgun (WGS) entry which is preliminary data.</text>
</comment>
<feature type="compositionally biased region" description="Low complexity" evidence="2">
    <location>
        <begin position="54"/>
        <end position="65"/>
    </location>
</feature>
<evidence type="ECO:0000256" key="2">
    <source>
        <dbReference type="SAM" id="MobiDB-lite"/>
    </source>
</evidence>
<sequence>MQQSNIEQEYKEDFMNISIEQLDFKDLYSNSQTIDYQDQNKNPILSQQQFENNDNTQQSTNDQSQGHSNQSQIQKPSQDFDYYYLSDQQINTNSSHQLENSQLQNYINIHNDPFNNANVFNNKEQTPILNYQNQKKKELQQLKLAWTNQKEFSFHFQIQGNEKTRDCMNKEIKNEEVDQNEIQIPDQIEKFENLENRDIDIEFKINDFLNLNSNENFQNEIGEEEVQQRDHQELQQNLNLNQEEIQEQGGQQINNNINNRNTRGPSRKFNIDDQYKLFKIQERKRNQQHKEDSQSQEEVKSVVRFYLQQENIDRKLKQEKNMYRYCRIFQNNYYELKENFKDNIERFKCDLESSKLLYGNDGEYEILTIEMKQKIRNYLKSRKNKFSNKEQLVKFLRYNISDIKKFYFDQELGDKLTKYLYNNYKYYYN</sequence>
<gene>
    <name evidence="3" type="ORF">PPERSA_10176</name>
</gene>
<dbReference type="EMBL" id="LDAU01000144">
    <property type="protein sequence ID" value="KRX03095.1"/>
    <property type="molecule type" value="Genomic_DNA"/>
</dbReference>
<reference evidence="3 4" key="1">
    <citation type="journal article" date="2015" name="Sci. Rep.">
        <title>Genome of the facultative scuticociliatosis pathogen Pseudocohnilembus persalinus provides insight into its virulence through horizontal gene transfer.</title>
        <authorList>
            <person name="Xiong J."/>
            <person name="Wang G."/>
            <person name="Cheng J."/>
            <person name="Tian M."/>
            <person name="Pan X."/>
            <person name="Warren A."/>
            <person name="Jiang C."/>
            <person name="Yuan D."/>
            <person name="Miao W."/>
        </authorList>
    </citation>
    <scope>NUCLEOTIDE SEQUENCE [LARGE SCALE GENOMIC DNA]</scope>
    <source>
        <strain evidence="3">36N120E</strain>
    </source>
</reference>